<sequence length="459" mass="51295">MTLVALTFDNFSRACLLKGPRGIKTSPSEFIVPFDRYMESVKSNYSIGMRFKMKFEGEEAPEQRFTGTIIGIEDVDSKRWKDSKWRCLKVRWDETSTIPRPERVSPWKIEPALAPPALNPLPVPRSKRPRSNIVPSSPDSSVLTREGSSKVTVDPSPPSGLSRPVMWPPSLDDEKVDVSASSRRYGSENWVSSRRHEPTYTDLLSGFGAAADSSRGIGQPFADQSVVPANTMRKHPLDQGSVQSGSISHQAQGRYVGFDDHPILHGHWVEHPHGNRFIPPPSSPCLENSAHSRELLSKPASRQKYEAVKPKEGNCKLFGYSLIRPVEKFARQMNHMSSQAHKFEFTQKSEQAGGSKSADNPGPVNEQEKRVQTSQQPLREVQGKAHSGSTRSCTKVHKQGIALGRSVDLTKFNNYAELVAELDRLFEFGAELMAPKKNWLIVYTDDESDMMLVGDDPWP</sequence>
<keyword evidence="5" id="KW-0238">DNA-binding</keyword>
<evidence type="ECO:0000256" key="5">
    <source>
        <dbReference type="ARBA" id="ARBA00023125"/>
    </source>
</evidence>
<keyword evidence="6 9" id="KW-0804">Transcription</keyword>
<name>A0AA87YZI0_FICCA</name>
<dbReference type="PANTHER" id="PTHR31384:SF79">
    <property type="entry name" value="AUXIN RESPONSE FACTOR 2"/>
    <property type="match status" value="1"/>
</dbReference>
<feature type="region of interest" description="Disordered" evidence="10">
    <location>
        <begin position="274"/>
        <end position="307"/>
    </location>
</feature>
<dbReference type="GO" id="GO:0009734">
    <property type="term" value="P:auxin-activated signaling pathway"/>
    <property type="evidence" value="ECO:0007669"/>
    <property type="project" value="UniProtKB-UniRule"/>
</dbReference>
<gene>
    <name evidence="12" type="ORF">TIFTF001_039969</name>
    <name evidence="13" type="ORF">TIFTF001_039975</name>
</gene>
<dbReference type="SUPFAM" id="SSF54277">
    <property type="entry name" value="CAD &amp; PB1 domains"/>
    <property type="match status" value="1"/>
</dbReference>
<dbReference type="InterPro" id="IPR033389">
    <property type="entry name" value="AUX/IAA_dom"/>
</dbReference>
<feature type="compositionally biased region" description="Polar residues" evidence="10">
    <location>
        <begin position="133"/>
        <end position="143"/>
    </location>
</feature>
<evidence type="ECO:0000313" key="12">
    <source>
        <dbReference type="EMBL" id="GMN20901.1"/>
    </source>
</evidence>
<protein>
    <recommendedName>
        <fullName evidence="9">Auxin-responsive protein</fullName>
    </recommendedName>
</protein>
<keyword evidence="14" id="KW-1185">Reference proteome</keyword>
<dbReference type="PANTHER" id="PTHR31384">
    <property type="entry name" value="AUXIN RESPONSE FACTOR 4-RELATED"/>
    <property type="match status" value="1"/>
</dbReference>
<keyword evidence="7 9" id="KW-0539">Nucleus</keyword>
<comment type="similarity">
    <text evidence="9">Belongs to the Aux/IAA family.</text>
</comment>
<keyword evidence="4 9" id="KW-0805">Transcription regulation</keyword>
<dbReference type="InterPro" id="IPR053793">
    <property type="entry name" value="PB1-like"/>
</dbReference>
<dbReference type="PROSITE" id="PS51745">
    <property type="entry name" value="PB1"/>
    <property type="match status" value="1"/>
</dbReference>
<evidence type="ECO:0000256" key="9">
    <source>
        <dbReference type="RuleBase" id="RU004549"/>
    </source>
</evidence>
<comment type="caution">
    <text evidence="13">The sequence shown here is derived from an EMBL/GenBank/DDBJ whole genome shotgun (WGS) entry which is preliminary data.</text>
</comment>
<keyword evidence="8 9" id="KW-0927">Auxin signaling pathway</keyword>
<keyword evidence="9" id="KW-0678">Repressor</keyword>
<dbReference type="GO" id="GO:0006355">
    <property type="term" value="P:regulation of DNA-templated transcription"/>
    <property type="evidence" value="ECO:0007669"/>
    <property type="project" value="InterPro"/>
</dbReference>
<evidence type="ECO:0000256" key="3">
    <source>
        <dbReference type="ARBA" id="ARBA00011726"/>
    </source>
</evidence>
<comment type="function">
    <text evidence="9">Aux/IAA proteins are short-lived transcriptional factors that function as repressors of early auxin response genes at low auxin concentrations.</text>
</comment>
<dbReference type="AlphaFoldDB" id="A0AA87YZI0"/>
<dbReference type="Gene3D" id="3.10.20.90">
    <property type="entry name" value="Phosphatidylinositol 3-kinase Catalytic Subunit, Chain A, domain 1"/>
    <property type="match status" value="1"/>
</dbReference>
<evidence type="ECO:0000256" key="1">
    <source>
        <dbReference type="ARBA" id="ARBA00004123"/>
    </source>
</evidence>
<proteinExistence type="inferred from homology"/>
<feature type="compositionally biased region" description="Polar residues" evidence="10">
    <location>
        <begin position="348"/>
        <end position="358"/>
    </location>
</feature>
<evidence type="ECO:0000313" key="14">
    <source>
        <dbReference type="Proteomes" id="UP001187192"/>
    </source>
</evidence>
<comment type="similarity">
    <text evidence="2">Belongs to the ARF family.</text>
</comment>
<feature type="compositionally biased region" description="Polar residues" evidence="10">
    <location>
        <begin position="179"/>
        <end position="192"/>
    </location>
</feature>
<evidence type="ECO:0000256" key="2">
    <source>
        <dbReference type="ARBA" id="ARBA00007853"/>
    </source>
</evidence>
<dbReference type="Gene3D" id="2.30.30.1040">
    <property type="match status" value="1"/>
</dbReference>
<reference evidence="13" key="1">
    <citation type="submission" date="2023-07" db="EMBL/GenBank/DDBJ databases">
        <title>draft genome sequence of fig (Ficus carica).</title>
        <authorList>
            <person name="Takahashi T."/>
            <person name="Nishimura K."/>
        </authorList>
    </citation>
    <scope>NUCLEOTIDE SEQUENCE</scope>
</reference>
<accession>A0AA87YZI0</accession>
<dbReference type="Proteomes" id="UP001187192">
    <property type="component" value="Unassembled WGS sequence"/>
</dbReference>
<evidence type="ECO:0000256" key="7">
    <source>
        <dbReference type="ARBA" id="ARBA00023242"/>
    </source>
</evidence>
<dbReference type="InterPro" id="IPR044835">
    <property type="entry name" value="ARF_plant"/>
</dbReference>
<dbReference type="GO" id="GO:0003677">
    <property type="term" value="F:DNA binding"/>
    <property type="evidence" value="ECO:0007669"/>
    <property type="project" value="UniProtKB-KW"/>
</dbReference>
<dbReference type="Pfam" id="PF02309">
    <property type="entry name" value="AUX_IAA"/>
    <property type="match status" value="1"/>
</dbReference>
<organism evidence="13 14">
    <name type="scientific">Ficus carica</name>
    <name type="common">Common fig</name>
    <dbReference type="NCBI Taxonomy" id="3494"/>
    <lineage>
        <taxon>Eukaryota</taxon>
        <taxon>Viridiplantae</taxon>
        <taxon>Streptophyta</taxon>
        <taxon>Embryophyta</taxon>
        <taxon>Tracheophyta</taxon>
        <taxon>Spermatophyta</taxon>
        <taxon>Magnoliopsida</taxon>
        <taxon>eudicotyledons</taxon>
        <taxon>Gunneridae</taxon>
        <taxon>Pentapetalae</taxon>
        <taxon>rosids</taxon>
        <taxon>fabids</taxon>
        <taxon>Rosales</taxon>
        <taxon>Moraceae</taxon>
        <taxon>Ficeae</taxon>
        <taxon>Ficus</taxon>
    </lineage>
</organism>
<evidence type="ECO:0000256" key="4">
    <source>
        <dbReference type="ARBA" id="ARBA00023015"/>
    </source>
</evidence>
<evidence type="ECO:0000256" key="10">
    <source>
        <dbReference type="SAM" id="MobiDB-lite"/>
    </source>
</evidence>
<dbReference type="FunFam" id="2.30.30.1040:FF:000001">
    <property type="entry name" value="Auxin response factor"/>
    <property type="match status" value="1"/>
</dbReference>
<evidence type="ECO:0000256" key="6">
    <source>
        <dbReference type="ARBA" id="ARBA00023163"/>
    </source>
</evidence>
<evidence type="ECO:0000256" key="8">
    <source>
        <dbReference type="ARBA" id="ARBA00023294"/>
    </source>
</evidence>
<dbReference type="EMBL" id="BTGU01001296">
    <property type="protein sequence ID" value="GMN20910.1"/>
    <property type="molecule type" value="Genomic_DNA"/>
</dbReference>
<dbReference type="InterPro" id="IPR010525">
    <property type="entry name" value="ARF_dom"/>
</dbReference>
<evidence type="ECO:0000313" key="13">
    <source>
        <dbReference type="EMBL" id="GMN20910.1"/>
    </source>
</evidence>
<feature type="domain" description="PB1" evidence="11">
    <location>
        <begin position="391"/>
        <end position="459"/>
    </location>
</feature>
<evidence type="ECO:0000259" key="11">
    <source>
        <dbReference type="PROSITE" id="PS51745"/>
    </source>
</evidence>
<dbReference type="EMBL" id="BTGU01001295">
    <property type="protein sequence ID" value="GMN20901.1"/>
    <property type="molecule type" value="Genomic_DNA"/>
</dbReference>
<comment type="subunit">
    <text evidence="3 9">Homodimers and heterodimers.</text>
</comment>
<feature type="region of interest" description="Disordered" evidence="10">
    <location>
        <begin position="346"/>
        <end position="393"/>
    </location>
</feature>
<feature type="region of interest" description="Disordered" evidence="10">
    <location>
        <begin position="115"/>
        <end position="193"/>
    </location>
</feature>
<dbReference type="Pfam" id="PF06507">
    <property type="entry name" value="ARF_AD"/>
    <property type="match status" value="1"/>
</dbReference>
<dbReference type="GO" id="GO:0005634">
    <property type="term" value="C:nucleus"/>
    <property type="evidence" value="ECO:0007669"/>
    <property type="project" value="UniProtKB-SubCell"/>
</dbReference>
<comment type="subcellular location">
    <subcellularLocation>
        <location evidence="1 9">Nucleus</location>
    </subcellularLocation>
</comment>